<evidence type="ECO:0000313" key="2">
    <source>
        <dbReference type="Proteomes" id="UP001501251"/>
    </source>
</evidence>
<comment type="caution">
    <text evidence="1">The sequence shown here is derived from an EMBL/GenBank/DDBJ whole genome shotgun (WGS) entry which is preliminary data.</text>
</comment>
<evidence type="ECO:0000313" key="1">
    <source>
        <dbReference type="EMBL" id="GAA4179348.1"/>
    </source>
</evidence>
<keyword evidence="2" id="KW-1185">Reference proteome</keyword>
<organism evidence="1 2">
    <name type="scientific">Streptosporangium oxazolinicum</name>
    <dbReference type="NCBI Taxonomy" id="909287"/>
    <lineage>
        <taxon>Bacteria</taxon>
        <taxon>Bacillati</taxon>
        <taxon>Actinomycetota</taxon>
        <taxon>Actinomycetes</taxon>
        <taxon>Streptosporangiales</taxon>
        <taxon>Streptosporangiaceae</taxon>
        <taxon>Streptosporangium</taxon>
    </lineage>
</organism>
<name>A0ABP8A7E4_9ACTN</name>
<accession>A0ABP8A7E4</accession>
<dbReference type="EMBL" id="BAABAQ010000001">
    <property type="protein sequence ID" value="GAA4179348.1"/>
    <property type="molecule type" value="Genomic_DNA"/>
</dbReference>
<gene>
    <name evidence="1" type="ORF">GCM10022252_00720</name>
</gene>
<sequence>MTDRVTLTTINSSGLRGHVTLEIPDRPPLTVMVAHEKRPAWEVHGVDLFECLIEIRKDLESKGILLCCQGARPDVFPSGMARQMGDGRFAYHLRRDRKITSEDMVDIFSPAEPSEVVSIEDQRNAVLNFYKHEN</sequence>
<reference evidence="2" key="1">
    <citation type="journal article" date="2019" name="Int. J. Syst. Evol. Microbiol.">
        <title>The Global Catalogue of Microorganisms (GCM) 10K type strain sequencing project: providing services to taxonomists for standard genome sequencing and annotation.</title>
        <authorList>
            <consortium name="The Broad Institute Genomics Platform"/>
            <consortium name="The Broad Institute Genome Sequencing Center for Infectious Disease"/>
            <person name="Wu L."/>
            <person name="Ma J."/>
        </authorList>
    </citation>
    <scope>NUCLEOTIDE SEQUENCE [LARGE SCALE GENOMIC DNA]</scope>
    <source>
        <strain evidence="2">JCM 17388</strain>
    </source>
</reference>
<dbReference type="RefSeq" id="WP_344913607.1">
    <property type="nucleotide sequence ID" value="NZ_BAABAQ010000001.1"/>
</dbReference>
<proteinExistence type="predicted"/>
<protein>
    <submittedName>
        <fullName evidence="1">Uncharacterized protein</fullName>
    </submittedName>
</protein>
<dbReference type="Proteomes" id="UP001501251">
    <property type="component" value="Unassembled WGS sequence"/>
</dbReference>